<accession>A0A0F9PBE8</accession>
<name>A0A0F9PBE8_9ZZZZ</name>
<dbReference type="PANTHER" id="PTHR12592">
    <property type="entry name" value="ATP-DEPENDENT (S)-NAD(P)H-HYDRATE DEHYDRATASE FAMILY MEMBER"/>
    <property type="match status" value="1"/>
</dbReference>
<dbReference type="PANTHER" id="PTHR12592:SF0">
    <property type="entry name" value="ATP-DEPENDENT (S)-NAD(P)H-HYDRATE DEHYDRATASE"/>
    <property type="match status" value="1"/>
</dbReference>
<evidence type="ECO:0000256" key="12">
    <source>
        <dbReference type="ARBA" id="ARBA00022958"/>
    </source>
</evidence>
<keyword evidence="10" id="KW-0067">ATP-binding</keyword>
<keyword evidence="15" id="KW-0456">Lyase</keyword>
<feature type="domain" description="YjeF C-terminal" evidence="21">
    <location>
        <begin position="227"/>
        <end position="495"/>
    </location>
</feature>
<dbReference type="GO" id="GO:0052856">
    <property type="term" value="F:NAD(P)HX epimerase activity"/>
    <property type="evidence" value="ECO:0007669"/>
    <property type="project" value="UniProtKB-EC"/>
</dbReference>
<dbReference type="SUPFAM" id="SSF53613">
    <property type="entry name" value="Ribokinase-like"/>
    <property type="match status" value="1"/>
</dbReference>
<keyword evidence="11" id="KW-0521">NADP</keyword>
<evidence type="ECO:0000256" key="6">
    <source>
        <dbReference type="ARBA" id="ARBA00012228"/>
    </source>
</evidence>
<dbReference type="GO" id="GO:0110051">
    <property type="term" value="P:metabolite repair"/>
    <property type="evidence" value="ECO:0007669"/>
    <property type="project" value="TreeGrafter"/>
</dbReference>
<proteinExistence type="inferred from homology"/>
<comment type="catalytic activity">
    <reaction evidence="2">
        <text>(6R)-NADPHX = (6S)-NADPHX</text>
        <dbReference type="Rhea" id="RHEA:32227"/>
        <dbReference type="ChEBI" id="CHEBI:64076"/>
        <dbReference type="ChEBI" id="CHEBI:64077"/>
        <dbReference type="EC" id="5.1.99.6"/>
    </reaction>
</comment>
<sequence>MLNLPHNLYTVAQTRELERIVIEQHDISAAKLMSRAGAAALSTIKTHWRQAERLLVICGTGNNGGDGFELARQALAKDYRVTVIQVGDVAKMSAESIAARDDLLNIGAEIQHFDVKLPSTDIVIDALFGTGLDRECTGEYKTIITAINKAAKRVPILSLDIPSGLHADTGIALGIAVRATITLSFIGLHKGLFTGEGPNYCGTVCFDSLQVPSAIYKAVTPIARRVSIEEDGTRLAPRERTGHKGLYGHLLIIGGDHGMPGAARVAAEAGARVGAGLVSIATRPSHSPMLNQARPELMCHGVENGHELDALIQRANSLTIGPGLGQSEWGQSLFKKAMASDLPMVVDADALNMLSKHPQHHDNWILTPHPGEAARLLGCTSRDIQADRFLAVTEIQKRYGGIAVLKGSGTLIYNGETPTRLSTWGNPGMGSGGMGDVLAGVIGGLLAQGFPLMEAACVGVTLHGMAGDKAAEQDGERGMLAMDLIPHLRHLSNLIF</sequence>
<comment type="caution">
    <text evidence="23">The sequence shown here is derived from an EMBL/GenBank/DDBJ whole genome shotgun (WGS) entry which is preliminary data.</text>
</comment>
<dbReference type="CDD" id="cd01171">
    <property type="entry name" value="YXKO-related"/>
    <property type="match status" value="1"/>
</dbReference>
<keyword evidence="9" id="KW-0547">Nucleotide-binding</keyword>
<dbReference type="NCBIfam" id="TIGR00196">
    <property type="entry name" value="yjeF_cterm"/>
    <property type="match status" value="1"/>
</dbReference>
<evidence type="ECO:0000256" key="7">
    <source>
        <dbReference type="ARBA" id="ARBA00013129"/>
    </source>
</evidence>
<evidence type="ECO:0000256" key="1">
    <source>
        <dbReference type="ARBA" id="ARBA00000013"/>
    </source>
</evidence>
<dbReference type="Gene3D" id="3.40.1190.20">
    <property type="match status" value="1"/>
</dbReference>
<evidence type="ECO:0000256" key="4">
    <source>
        <dbReference type="ARBA" id="ARBA00006001"/>
    </source>
</evidence>
<evidence type="ECO:0000256" key="2">
    <source>
        <dbReference type="ARBA" id="ARBA00000909"/>
    </source>
</evidence>
<evidence type="ECO:0000256" key="3">
    <source>
        <dbReference type="ARBA" id="ARBA00001958"/>
    </source>
</evidence>
<protein>
    <recommendedName>
        <fullName evidence="18">Nicotinamide nucleotide repair protein</fullName>
        <ecNumber evidence="7">4.2.1.136</ecNumber>
        <ecNumber evidence="6">5.1.99.6</ecNumber>
    </recommendedName>
</protein>
<dbReference type="NCBIfam" id="TIGR00197">
    <property type="entry name" value="yjeF_nterm"/>
    <property type="match status" value="1"/>
</dbReference>
<comment type="function">
    <text evidence="17">Bifunctional enzyme that catalyzes the epimerization of the S- and R-forms of NAD(P)HX and the dehydration of the S-form of NAD(P)HX at the expense of ADP, which is converted to AMP. This allows the repair of both epimers of NAD(P)HX, a damaged form of NAD(P)H that is a result of enzymatic or heat-dependent hydration.</text>
</comment>
<dbReference type="AlphaFoldDB" id="A0A0F9PBE8"/>
<dbReference type="FunFam" id="3.40.1190.20:FF:000017">
    <property type="entry name" value="Multifunctional fusion protein"/>
    <property type="match status" value="1"/>
</dbReference>
<dbReference type="SUPFAM" id="SSF64153">
    <property type="entry name" value="YjeF N-terminal domain-like"/>
    <property type="match status" value="1"/>
</dbReference>
<keyword evidence="12" id="KW-0630">Potassium</keyword>
<dbReference type="EC" id="4.2.1.136" evidence="7"/>
<dbReference type="PROSITE" id="PS51383">
    <property type="entry name" value="YJEF_C_3"/>
    <property type="match status" value="1"/>
</dbReference>
<dbReference type="InterPro" id="IPR017953">
    <property type="entry name" value="Carbohydrate_kinase_pred_CS"/>
</dbReference>
<dbReference type="Pfam" id="PF03853">
    <property type="entry name" value="YjeF_N"/>
    <property type="match status" value="1"/>
</dbReference>
<dbReference type="PIRSF" id="PIRSF017184">
    <property type="entry name" value="Nnr"/>
    <property type="match status" value="1"/>
</dbReference>
<dbReference type="PROSITE" id="PS51385">
    <property type="entry name" value="YJEF_N"/>
    <property type="match status" value="1"/>
</dbReference>
<gene>
    <name evidence="23" type="ORF">LCGC14_1235920</name>
</gene>
<evidence type="ECO:0000256" key="10">
    <source>
        <dbReference type="ARBA" id="ARBA00022840"/>
    </source>
</evidence>
<evidence type="ECO:0000256" key="17">
    <source>
        <dbReference type="ARBA" id="ARBA00025153"/>
    </source>
</evidence>
<keyword evidence="16" id="KW-0511">Multifunctional enzyme</keyword>
<dbReference type="InterPro" id="IPR004443">
    <property type="entry name" value="YjeF_N_dom"/>
</dbReference>
<dbReference type="GO" id="GO:0052855">
    <property type="term" value="F:ADP-dependent NAD(P)H-hydrate dehydratase activity"/>
    <property type="evidence" value="ECO:0007669"/>
    <property type="project" value="UniProtKB-EC"/>
</dbReference>
<comment type="catalytic activity">
    <reaction evidence="20">
        <text>(6S)-NADPHX + ADP = AMP + phosphate + NADPH + H(+)</text>
        <dbReference type="Rhea" id="RHEA:32235"/>
        <dbReference type="ChEBI" id="CHEBI:15378"/>
        <dbReference type="ChEBI" id="CHEBI:43474"/>
        <dbReference type="ChEBI" id="CHEBI:57783"/>
        <dbReference type="ChEBI" id="CHEBI:64076"/>
        <dbReference type="ChEBI" id="CHEBI:456215"/>
        <dbReference type="ChEBI" id="CHEBI:456216"/>
        <dbReference type="EC" id="4.2.1.136"/>
    </reaction>
</comment>
<evidence type="ECO:0000256" key="19">
    <source>
        <dbReference type="ARBA" id="ARBA00048238"/>
    </source>
</evidence>
<evidence type="ECO:0000256" key="5">
    <source>
        <dbReference type="ARBA" id="ARBA00009524"/>
    </source>
</evidence>
<keyword evidence="14" id="KW-0413">Isomerase</keyword>
<evidence type="ECO:0000259" key="21">
    <source>
        <dbReference type="PROSITE" id="PS51383"/>
    </source>
</evidence>
<evidence type="ECO:0000313" key="23">
    <source>
        <dbReference type="EMBL" id="KKM90707.1"/>
    </source>
</evidence>
<comment type="catalytic activity">
    <reaction evidence="1">
        <text>(6R)-NADHX = (6S)-NADHX</text>
        <dbReference type="Rhea" id="RHEA:32215"/>
        <dbReference type="ChEBI" id="CHEBI:64074"/>
        <dbReference type="ChEBI" id="CHEBI:64075"/>
        <dbReference type="EC" id="5.1.99.6"/>
    </reaction>
</comment>
<dbReference type="HAMAP" id="MF_01965">
    <property type="entry name" value="NADHX_dehydratase"/>
    <property type="match status" value="1"/>
</dbReference>
<evidence type="ECO:0000256" key="14">
    <source>
        <dbReference type="ARBA" id="ARBA00023235"/>
    </source>
</evidence>
<comment type="similarity">
    <text evidence="5">In the C-terminal section; belongs to the NnrD/CARKD family.</text>
</comment>
<reference evidence="23" key="1">
    <citation type="journal article" date="2015" name="Nature">
        <title>Complex archaea that bridge the gap between prokaryotes and eukaryotes.</title>
        <authorList>
            <person name="Spang A."/>
            <person name="Saw J.H."/>
            <person name="Jorgensen S.L."/>
            <person name="Zaremba-Niedzwiedzka K."/>
            <person name="Martijn J."/>
            <person name="Lind A.E."/>
            <person name="van Eijk R."/>
            <person name="Schleper C."/>
            <person name="Guy L."/>
            <person name="Ettema T.J."/>
        </authorList>
    </citation>
    <scope>NUCLEOTIDE SEQUENCE</scope>
</reference>
<evidence type="ECO:0000259" key="22">
    <source>
        <dbReference type="PROSITE" id="PS51385"/>
    </source>
</evidence>
<dbReference type="PROSITE" id="PS01050">
    <property type="entry name" value="YJEF_C_2"/>
    <property type="match status" value="1"/>
</dbReference>
<evidence type="ECO:0000256" key="8">
    <source>
        <dbReference type="ARBA" id="ARBA00022723"/>
    </source>
</evidence>
<dbReference type="Gene3D" id="3.40.50.10260">
    <property type="entry name" value="YjeF N-terminal domain"/>
    <property type="match status" value="1"/>
</dbReference>
<dbReference type="InterPro" id="IPR030677">
    <property type="entry name" value="Nnr"/>
</dbReference>
<comment type="cofactor">
    <cofactor evidence="3">
        <name>K(+)</name>
        <dbReference type="ChEBI" id="CHEBI:29103"/>
    </cofactor>
</comment>
<keyword evidence="13" id="KW-0520">NAD</keyword>
<organism evidence="23">
    <name type="scientific">marine sediment metagenome</name>
    <dbReference type="NCBI Taxonomy" id="412755"/>
    <lineage>
        <taxon>unclassified sequences</taxon>
        <taxon>metagenomes</taxon>
        <taxon>ecological metagenomes</taxon>
    </lineage>
</organism>
<dbReference type="EC" id="5.1.99.6" evidence="6"/>
<comment type="similarity">
    <text evidence="4">In the N-terminal section; belongs to the NnrE/AIBP family.</text>
</comment>
<evidence type="ECO:0000256" key="15">
    <source>
        <dbReference type="ARBA" id="ARBA00023239"/>
    </source>
</evidence>
<dbReference type="InterPro" id="IPR000631">
    <property type="entry name" value="CARKD"/>
</dbReference>
<evidence type="ECO:0000256" key="20">
    <source>
        <dbReference type="ARBA" id="ARBA00049209"/>
    </source>
</evidence>
<comment type="catalytic activity">
    <reaction evidence="19">
        <text>(6S)-NADHX + ADP = AMP + phosphate + NADH + H(+)</text>
        <dbReference type="Rhea" id="RHEA:32223"/>
        <dbReference type="ChEBI" id="CHEBI:15378"/>
        <dbReference type="ChEBI" id="CHEBI:43474"/>
        <dbReference type="ChEBI" id="CHEBI:57945"/>
        <dbReference type="ChEBI" id="CHEBI:64074"/>
        <dbReference type="ChEBI" id="CHEBI:456215"/>
        <dbReference type="ChEBI" id="CHEBI:456216"/>
        <dbReference type="EC" id="4.2.1.136"/>
    </reaction>
</comment>
<dbReference type="GO" id="GO:0005524">
    <property type="term" value="F:ATP binding"/>
    <property type="evidence" value="ECO:0007669"/>
    <property type="project" value="UniProtKB-KW"/>
</dbReference>
<dbReference type="HAMAP" id="MF_01966">
    <property type="entry name" value="NADHX_epimerase"/>
    <property type="match status" value="1"/>
</dbReference>
<evidence type="ECO:0000256" key="18">
    <source>
        <dbReference type="ARBA" id="ARBA00032624"/>
    </source>
</evidence>
<keyword evidence="8" id="KW-0479">Metal-binding</keyword>
<dbReference type="Pfam" id="PF01256">
    <property type="entry name" value="Carb_kinase"/>
    <property type="match status" value="1"/>
</dbReference>
<evidence type="ECO:0000256" key="11">
    <source>
        <dbReference type="ARBA" id="ARBA00022857"/>
    </source>
</evidence>
<evidence type="ECO:0000256" key="9">
    <source>
        <dbReference type="ARBA" id="ARBA00022741"/>
    </source>
</evidence>
<dbReference type="GO" id="GO:0046872">
    <property type="term" value="F:metal ion binding"/>
    <property type="evidence" value="ECO:0007669"/>
    <property type="project" value="UniProtKB-KW"/>
</dbReference>
<evidence type="ECO:0000256" key="13">
    <source>
        <dbReference type="ARBA" id="ARBA00023027"/>
    </source>
</evidence>
<dbReference type="InterPro" id="IPR036652">
    <property type="entry name" value="YjeF_N_dom_sf"/>
</dbReference>
<dbReference type="InterPro" id="IPR029056">
    <property type="entry name" value="Ribokinase-like"/>
</dbReference>
<evidence type="ECO:0000256" key="16">
    <source>
        <dbReference type="ARBA" id="ARBA00023268"/>
    </source>
</evidence>
<dbReference type="EMBL" id="LAZR01006639">
    <property type="protein sequence ID" value="KKM90707.1"/>
    <property type="molecule type" value="Genomic_DNA"/>
</dbReference>
<feature type="domain" description="YjeF N-terminal" evidence="22">
    <location>
        <begin position="14"/>
        <end position="217"/>
    </location>
</feature>